<comment type="caution">
    <text evidence="1">The sequence shown here is derived from an EMBL/GenBank/DDBJ whole genome shotgun (WGS) entry which is preliminary data.</text>
</comment>
<gene>
    <name evidence="1" type="ORF">RPERSI_LOCUS24796</name>
</gene>
<name>A0ACA9RZY4_9GLOM</name>
<dbReference type="Proteomes" id="UP000789920">
    <property type="component" value="Unassembled WGS sequence"/>
</dbReference>
<organism evidence="1 2">
    <name type="scientific">Racocetra persica</name>
    <dbReference type="NCBI Taxonomy" id="160502"/>
    <lineage>
        <taxon>Eukaryota</taxon>
        <taxon>Fungi</taxon>
        <taxon>Fungi incertae sedis</taxon>
        <taxon>Mucoromycota</taxon>
        <taxon>Glomeromycotina</taxon>
        <taxon>Glomeromycetes</taxon>
        <taxon>Diversisporales</taxon>
        <taxon>Gigasporaceae</taxon>
        <taxon>Racocetra</taxon>
    </lineage>
</organism>
<protein>
    <submittedName>
        <fullName evidence="1">12451_t:CDS:1</fullName>
    </submittedName>
</protein>
<accession>A0ACA9RZY4</accession>
<dbReference type="EMBL" id="CAJVQC010080308">
    <property type="protein sequence ID" value="CAG8817895.1"/>
    <property type="molecule type" value="Genomic_DNA"/>
</dbReference>
<proteinExistence type="predicted"/>
<feature type="non-terminal residue" evidence="1">
    <location>
        <position position="1"/>
    </location>
</feature>
<evidence type="ECO:0000313" key="1">
    <source>
        <dbReference type="EMBL" id="CAG8817895.1"/>
    </source>
</evidence>
<reference evidence="1" key="1">
    <citation type="submission" date="2021-06" db="EMBL/GenBank/DDBJ databases">
        <authorList>
            <person name="Kallberg Y."/>
            <person name="Tangrot J."/>
            <person name="Rosling A."/>
        </authorList>
    </citation>
    <scope>NUCLEOTIDE SEQUENCE</scope>
    <source>
        <strain evidence="1">MA461A</strain>
    </source>
</reference>
<feature type="non-terminal residue" evidence="1">
    <location>
        <position position="319"/>
    </location>
</feature>
<sequence>NTFSKRNKFRDLREKKDDREKRRKMLFLKFCVLVNLHNDDEEVNKEPERRTEKIEVIDLTVVDKDVVKPSLITEDEKIIETAKSIIPEINDDVLRIIFKHVIDDIFENILKDENVEKEARSIMCTDRRFNIIFTEVFFNYVKKMRVFETVLLSQNENEVTFEISDIENTEPLESLPEIKKMYRSKFLLRVMTKNKSLENIFLKDKYQAATKYINMILEDIMIRDDFDSYIFAMIKKVFSLGALEKNGLQDMLRNKYQEKVTYEIDVINLLNLWCVVNNFIRLLHDSRPEDLYFDFIKSGLLYELYNNFQKDYKEPLTTK</sequence>
<evidence type="ECO:0000313" key="2">
    <source>
        <dbReference type="Proteomes" id="UP000789920"/>
    </source>
</evidence>
<keyword evidence="2" id="KW-1185">Reference proteome</keyword>